<dbReference type="SUPFAM" id="SSF52540">
    <property type="entry name" value="P-loop containing nucleoside triphosphate hydrolases"/>
    <property type="match status" value="1"/>
</dbReference>
<dbReference type="InterPro" id="IPR038726">
    <property type="entry name" value="PDDEXK_AddAB-type"/>
</dbReference>
<dbReference type="Proteomes" id="UP001527882">
    <property type="component" value="Unassembled WGS sequence"/>
</dbReference>
<evidence type="ECO:0000259" key="10">
    <source>
        <dbReference type="Pfam" id="PF12705"/>
    </source>
</evidence>
<evidence type="ECO:0000313" key="12">
    <source>
        <dbReference type="Proteomes" id="UP001527882"/>
    </source>
</evidence>
<evidence type="ECO:0000313" key="11">
    <source>
        <dbReference type="EMBL" id="MCZ8514988.1"/>
    </source>
</evidence>
<keyword evidence="7" id="KW-0067">ATP-binding</keyword>
<keyword evidence="9" id="KW-0234">DNA repair</keyword>
<dbReference type="Pfam" id="PF12705">
    <property type="entry name" value="PDDEXK_1"/>
    <property type="match status" value="1"/>
</dbReference>
<evidence type="ECO:0000256" key="6">
    <source>
        <dbReference type="ARBA" id="ARBA00022839"/>
    </source>
</evidence>
<keyword evidence="6" id="KW-0269">Exonuclease</keyword>
<evidence type="ECO:0000256" key="2">
    <source>
        <dbReference type="ARBA" id="ARBA00022741"/>
    </source>
</evidence>
<keyword evidence="4" id="KW-0378">Hydrolase</keyword>
<protein>
    <submittedName>
        <fullName evidence="11">PD-(D/E)XK nuclease family protein</fullName>
    </submittedName>
</protein>
<name>A0ABT4QDN0_9BACL</name>
<organism evidence="11 12">
    <name type="scientific">Paenibacillus gyeongsangnamensis</name>
    <dbReference type="NCBI Taxonomy" id="3388067"/>
    <lineage>
        <taxon>Bacteria</taxon>
        <taxon>Bacillati</taxon>
        <taxon>Bacillota</taxon>
        <taxon>Bacilli</taxon>
        <taxon>Bacillales</taxon>
        <taxon>Paenibacillaceae</taxon>
        <taxon>Paenibacillus</taxon>
    </lineage>
</organism>
<keyword evidence="12" id="KW-1185">Reference proteome</keyword>
<evidence type="ECO:0000256" key="7">
    <source>
        <dbReference type="ARBA" id="ARBA00022840"/>
    </source>
</evidence>
<dbReference type="EMBL" id="JAQAGZ010000015">
    <property type="protein sequence ID" value="MCZ8514988.1"/>
    <property type="molecule type" value="Genomic_DNA"/>
</dbReference>
<keyword evidence="2" id="KW-0547">Nucleotide-binding</keyword>
<evidence type="ECO:0000256" key="9">
    <source>
        <dbReference type="ARBA" id="ARBA00023204"/>
    </source>
</evidence>
<evidence type="ECO:0000256" key="8">
    <source>
        <dbReference type="ARBA" id="ARBA00023125"/>
    </source>
</evidence>
<accession>A0ABT4QDN0</accession>
<reference evidence="11 12" key="1">
    <citation type="submission" date="2022-12" db="EMBL/GenBank/DDBJ databases">
        <title>Draft genome sequence of Paenibacillus sp. dW9.</title>
        <authorList>
            <person name="Choi E.-W."/>
            <person name="Kim D.-U."/>
        </authorList>
    </citation>
    <scope>NUCLEOTIDE SEQUENCE [LARGE SCALE GENOMIC DNA]</scope>
    <source>
        <strain evidence="12">dW9</strain>
    </source>
</reference>
<sequence>MNSLTRIGHLYEVIQSSPMQRKILLTASNAQGHQWLEQVARQYGPVLNTEVMTPESWVLERLKLILARNKVRYVSGLESKWIVCKLIQGMTGAAASYLTGMTLTPGLLKAFHHAVMELRGARVRADQLMPEHFENEQKGLFVKALLGQYERELMVNKLADLAALLPYAEQLRRAEDCIVVDEGAVRDHAVRSLLEALTAGGCIPLFAEQGFTSPNSAFPAETAELFHALGPMAEVREVIRRITEKDIPWDQVEIIASDYDKSAAAVYTIASMAQIRCTFSGGLPIGITNAGKAAKLYLEWLKTGYRVDCLLSGLKQGIIRLRDQEREDIPTANVIRELERSGIGWGRERYKLLESMPDAKNMTEDQARVLRMLRRVFERLFHPLTDTALASPEKLINTVIDFVETYAVVKNEGDVQVLNGLKNLAQSLNRAGELTMDCTLALRHVREAVEELRIHTASKPSPGRIHVTSLASGGNTGRPCTFIVGMTETNWSVSTRQDPVLLDEERSRISPYLLQSRELMKLQKEERDSRIGLIRGSCTLSYCSYDIAENQEKLPAYEMLQVFRRKKKQEEADYETMKYEMGEAVRFYGGTADLSMNAAEAWMRSLVTDGSRIKAGQAGVYSYYSSLMDGKKAEQSRLALECSAYDGIVDTDTYPMPLPGDTHPASAFSAGKLELYGRCPLQFFYQEILGVRVQEAAVYDRTKWLDAMQRGSLLHEIFNRYLMSLKEACLDGSESLHHDQFLLNDIMEREIGRFAEEVPATRAASSSCNTCSLSKPAHLHNVPEPLTILRSVPLLRKLLGMGTANGLIITPCAALRIGGRREQPLLHRVHLRLKQQH</sequence>
<proteinExistence type="predicted"/>
<keyword evidence="8" id="KW-0238">DNA-binding</keyword>
<evidence type="ECO:0000256" key="5">
    <source>
        <dbReference type="ARBA" id="ARBA00022806"/>
    </source>
</evidence>
<feature type="domain" description="PD-(D/E)XK endonuclease-like" evidence="10">
    <location>
        <begin position="668"/>
        <end position="736"/>
    </location>
</feature>
<evidence type="ECO:0000256" key="1">
    <source>
        <dbReference type="ARBA" id="ARBA00022722"/>
    </source>
</evidence>
<dbReference type="InterPro" id="IPR027417">
    <property type="entry name" value="P-loop_NTPase"/>
</dbReference>
<comment type="caution">
    <text evidence="11">The sequence shown here is derived from an EMBL/GenBank/DDBJ whole genome shotgun (WGS) entry which is preliminary data.</text>
</comment>
<keyword evidence="3" id="KW-0227">DNA damage</keyword>
<evidence type="ECO:0000256" key="4">
    <source>
        <dbReference type="ARBA" id="ARBA00022801"/>
    </source>
</evidence>
<evidence type="ECO:0000256" key="3">
    <source>
        <dbReference type="ARBA" id="ARBA00022763"/>
    </source>
</evidence>
<keyword evidence="1" id="KW-0540">Nuclease</keyword>
<keyword evidence="5" id="KW-0347">Helicase</keyword>
<gene>
    <name evidence="11" type="ORF">O9H85_21715</name>
</gene>